<dbReference type="NCBIfam" id="TIGR00805">
    <property type="entry name" value="oat"/>
    <property type="match status" value="1"/>
</dbReference>
<feature type="domain" description="Major facilitator superfamily (MFS) profile" evidence="9">
    <location>
        <begin position="29"/>
        <end position="629"/>
    </location>
</feature>
<comment type="subcellular location">
    <subcellularLocation>
        <location evidence="1 8">Cell membrane</location>
        <topology evidence="1 8">Multi-pass membrane protein</topology>
    </subcellularLocation>
</comment>
<evidence type="ECO:0000256" key="6">
    <source>
        <dbReference type="ARBA" id="ARBA00023136"/>
    </source>
</evidence>
<feature type="transmembrane region" description="Helical" evidence="8">
    <location>
        <begin position="603"/>
        <end position="625"/>
    </location>
</feature>
<feature type="transmembrane region" description="Helical" evidence="8">
    <location>
        <begin position="166"/>
        <end position="189"/>
    </location>
</feature>
<feature type="transmembrane region" description="Helical" evidence="8">
    <location>
        <begin position="95"/>
        <end position="116"/>
    </location>
</feature>
<feature type="transmembrane region" description="Helical" evidence="8">
    <location>
        <begin position="359"/>
        <end position="382"/>
    </location>
</feature>
<feature type="transmembrane region" description="Helical" evidence="8">
    <location>
        <begin position="512"/>
        <end position="537"/>
    </location>
</feature>
<feature type="transmembrane region" description="Helical" evidence="8">
    <location>
        <begin position="247"/>
        <end position="269"/>
    </location>
</feature>
<reference evidence="11" key="2">
    <citation type="submission" date="2025-09" db="UniProtKB">
        <authorList>
            <consortium name="Ensembl"/>
        </authorList>
    </citation>
    <scope>IDENTIFICATION</scope>
</reference>
<evidence type="ECO:0000256" key="5">
    <source>
        <dbReference type="ARBA" id="ARBA00022989"/>
    </source>
</evidence>
<evidence type="ECO:0000256" key="1">
    <source>
        <dbReference type="ARBA" id="ARBA00004651"/>
    </source>
</evidence>
<evidence type="ECO:0000256" key="3">
    <source>
        <dbReference type="ARBA" id="ARBA00022475"/>
    </source>
</evidence>
<evidence type="ECO:0000313" key="12">
    <source>
        <dbReference type="Proteomes" id="UP000694545"/>
    </source>
</evidence>
<dbReference type="Gene3D" id="1.20.1250.20">
    <property type="entry name" value="MFS general substrate transporter like domains"/>
    <property type="match status" value="1"/>
</dbReference>
<protein>
    <recommendedName>
        <fullName evidence="8">Solute carrier organic anion transporter family member</fullName>
    </recommendedName>
</protein>
<dbReference type="Proteomes" id="UP000694545">
    <property type="component" value="Unplaced"/>
</dbReference>
<dbReference type="SUPFAM" id="SSF103473">
    <property type="entry name" value="MFS general substrate transporter"/>
    <property type="match status" value="1"/>
</dbReference>
<feature type="transmembrane region" description="Helical" evidence="8">
    <location>
        <begin position="394"/>
        <end position="415"/>
    </location>
</feature>
<dbReference type="GO" id="GO:0016323">
    <property type="term" value="C:basolateral plasma membrane"/>
    <property type="evidence" value="ECO:0007669"/>
    <property type="project" value="TreeGrafter"/>
</dbReference>
<keyword evidence="4 8" id="KW-0812">Transmembrane</keyword>
<accession>A0A8D2LP84</accession>
<keyword evidence="12" id="KW-1185">Reference proteome</keyword>
<dbReference type="Ensembl" id="ENSVKKT00000025030.1">
    <property type="protein sequence ID" value="ENSVKKP00000024437.1"/>
    <property type="gene ID" value="ENSVKKG00000016093.1"/>
</dbReference>
<name>A0A8D2LP84_VARKO</name>
<evidence type="ECO:0000313" key="11">
    <source>
        <dbReference type="Ensembl" id="ENSVKKP00000024437.1"/>
    </source>
</evidence>
<dbReference type="InterPro" id="IPR002350">
    <property type="entry name" value="Kazal_dom"/>
</dbReference>
<evidence type="ECO:0000256" key="7">
    <source>
        <dbReference type="ARBA" id="ARBA00023157"/>
    </source>
</evidence>
<keyword evidence="8" id="KW-0406">Ion transport</keyword>
<evidence type="ECO:0000256" key="8">
    <source>
        <dbReference type="RuleBase" id="RU362056"/>
    </source>
</evidence>
<feature type="transmembrane region" description="Helical" evidence="8">
    <location>
        <begin position="324"/>
        <end position="347"/>
    </location>
</feature>
<gene>
    <name evidence="11" type="primary">SLCO2B1</name>
</gene>
<dbReference type="InterPro" id="IPR004156">
    <property type="entry name" value="OATP"/>
</dbReference>
<dbReference type="GO" id="GO:0043252">
    <property type="term" value="P:sodium-independent organic anion transport"/>
    <property type="evidence" value="ECO:0007669"/>
    <property type="project" value="TreeGrafter"/>
</dbReference>
<feature type="transmembrane region" description="Helical" evidence="8">
    <location>
        <begin position="549"/>
        <end position="566"/>
    </location>
</feature>
<dbReference type="GO" id="GO:0015125">
    <property type="term" value="F:bile acid transmembrane transporter activity"/>
    <property type="evidence" value="ECO:0007669"/>
    <property type="project" value="TreeGrafter"/>
</dbReference>
<comment type="caution">
    <text evidence="8">Lacks conserved residue(s) required for the propagation of feature annotation.</text>
</comment>
<dbReference type="OMA" id="FMLGSAM"/>
<feature type="domain" description="Kazal-like" evidence="10">
    <location>
        <begin position="434"/>
        <end position="489"/>
    </location>
</feature>
<dbReference type="Pfam" id="PF07648">
    <property type="entry name" value="Kazal_2"/>
    <property type="match status" value="1"/>
</dbReference>
<dbReference type="InterPro" id="IPR020846">
    <property type="entry name" value="MFS_dom"/>
</dbReference>
<evidence type="ECO:0000256" key="2">
    <source>
        <dbReference type="ARBA" id="ARBA00009657"/>
    </source>
</evidence>
<reference evidence="11" key="1">
    <citation type="submission" date="2025-08" db="UniProtKB">
        <authorList>
            <consortium name="Ensembl"/>
        </authorList>
    </citation>
    <scope>IDENTIFICATION</scope>
</reference>
<keyword evidence="7" id="KW-1015">Disulfide bond</keyword>
<dbReference type="PANTHER" id="PTHR11388">
    <property type="entry name" value="ORGANIC ANION TRANSPORTER"/>
    <property type="match status" value="1"/>
</dbReference>
<dbReference type="GO" id="GO:0016324">
    <property type="term" value="C:apical plasma membrane"/>
    <property type="evidence" value="ECO:0007669"/>
    <property type="project" value="TreeGrafter"/>
</dbReference>
<keyword evidence="3" id="KW-1003">Cell membrane</keyword>
<evidence type="ECO:0000259" key="10">
    <source>
        <dbReference type="PROSITE" id="PS51465"/>
    </source>
</evidence>
<keyword evidence="8" id="KW-0813">Transport</keyword>
<proteinExistence type="inferred from homology"/>
<feature type="transmembrane region" description="Helical" evidence="8">
    <location>
        <begin position="201"/>
        <end position="227"/>
    </location>
</feature>
<comment type="similarity">
    <text evidence="2 8">Belongs to the organo anion transporter (TC 2.A.60) family.</text>
</comment>
<dbReference type="Pfam" id="PF03137">
    <property type="entry name" value="OATP"/>
    <property type="match status" value="1"/>
</dbReference>
<evidence type="ECO:0000259" key="9">
    <source>
        <dbReference type="PROSITE" id="PS50850"/>
    </source>
</evidence>
<dbReference type="SUPFAM" id="SSF100895">
    <property type="entry name" value="Kazal-type serine protease inhibitors"/>
    <property type="match status" value="1"/>
</dbReference>
<dbReference type="AlphaFoldDB" id="A0A8D2LP84"/>
<keyword evidence="5 8" id="KW-1133">Transmembrane helix</keyword>
<dbReference type="InterPro" id="IPR036058">
    <property type="entry name" value="Kazal_dom_sf"/>
</dbReference>
<dbReference type="PROSITE" id="PS51465">
    <property type="entry name" value="KAZAL_2"/>
    <property type="match status" value="1"/>
</dbReference>
<dbReference type="GO" id="GO:0006811">
    <property type="term" value="P:monoatomic ion transport"/>
    <property type="evidence" value="ECO:0007669"/>
    <property type="project" value="UniProtKB-KW"/>
</dbReference>
<evidence type="ECO:0000256" key="4">
    <source>
        <dbReference type="ARBA" id="ARBA00022692"/>
    </source>
</evidence>
<dbReference type="GO" id="GO:0015347">
    <property type="term" value="F:sodium-independent organic anion transmembrane transporter activity"/>
    <property type="evidence" value="ECO:0007669"/>
    <property type="project" value="TreeGrafter"/>
</dbReference>
<dbReference type="InterPro" id="IPR036259">
    <property type="entry name" value="MFS_trans_sf"/>
</dbReference>
<keyword evidence="6 8" id="KW-0472">Membrane</keyword>
<dbReference type="PANTHER" id="PTHR11388:SF87">
    <property type="entry name" value="SOLUTE CARRIER ORGANIC ANION TRANSPORTER FAMILY MEMBER 2B1"/>
    <property type="match status" value="1"/>
</dbReference>
<organism evidence="11 12">
    <name type="scientific">Varanus komodoensis</name>
    <name type="common">Komodo dragon</name>
    <dbReference type="NCBI Taxonomy" id="61221"/>
    <lineage>
        <taxon>Eukaryota</taxon>
        <taxon>Metazoa</taxon>
        <taxon>Chordata</taxon>
        <taxon>Craniata</taxon>
        <taxon>Vertebrata</taxon>
        <taxon>Euteleostomi</taxon>
        <taxon>Lepidosauria</taxon>
        <taxon>Squamata</taxon>
        <taxon>Bifurcata</taxon>
        <taxon>Unidentata</taxon>
        <taxon>Episquamata</taxon>
        <taxon>Toxicofera</taxon>
        <taxon>Anguimorpha</taxon>
        <taxon>Paleoanguimorpha</taxon>
        <taxon>Varanoidea</taxon>
        <taxon>Varanidae</taxon>
        <taxon>Varanus</taxon>
    </lineage>
</organism>
<dbReference type="PROSITE" id="PS50850">
    <property type="entry name" value="MFS"/>
    <property type="match status" value="1"/>
</dbReference>
<sequence>QRQKMADEIKSGLLRRISCRNPFHTIKFFVVCQGFLQLSQLLTSGYVRSAISSIEKRFGLSSQTSGMVASFNEVPNTMLIIFVSYFGSRVHRPRFIGCGAILVSLAGCILALPHFIMGPYEYDHSLSGLSSNATDMCPAKQGDAAASSSFGECAESRREDQMVLGVLLFGQTLLGLGGVPIQPFGISYIDDYASKSNSPLYVGILFATTAIGPGLAFILGSVMLRLYVDIDKVSACELPNDPRWVGAWWLGFIIAAGVVAIAAIPYFFFPEEMPREVNMSFAEIHKRDLMEELRTKPKDLENFTLMQFIKMFPAALLRNIRNPIFIMVVLALINLSSMVAGIATFLAKFLEQQFSLTASIANMIIGTVNIPGAMLGIILGGAIMKNCRLGIRKAAIMCIASMSTCLLFYVPLLFLGCSTQAVAGLDSSGSSAVGLPAAECSRHCNCSSALFNPVCGQNGVEYLSPCHAGCSARSFNYEANKAVNYTGCSCIVLNGTAGRAAPGSCSTRCSHFLMPFIMIACLAGFAGTLTHTPSFVVILRSVKPEDKSFAIGIQFLLLRLFAWLPAPMLYGKTIDTTCLLWQTKCNDRAACRYYNNTLLRQRFVGAQILFGACSFLSYCVVYYIVRRKEKQERREEAIQHSSPESVLESVVESNV</sequence>